<dbReference type="AlphaFoldDB" id="A0A671VFH7"/>
<dbReference type="RefSeq" id="XP_030283012.1">
    <property type="nucleotide sequence ID" value="XM_030427152.1"/>
</dbReference>
<dbReference type="InterPro" id="IPR058030">
    <property type="entry name" value="TRIM8/14/16/25/29/45/65_CC"/>
</dbReference>
<dbReference type="OMA" id="WTVAVVN"/>
<evidence type="ECO:0000256" key="2">
    <source>
        <dbReference type="ARBA" id="ARBA00022723"/>
    </source>
</evidence>
<dbReference type="GO" id="GO:0005737">
    <property type="term" value="C:cytoplasm"/>
    <property type="evidence" value="ECO:0007669"/>
    <property type="project" value="UniProtKB-ARBA"/>
</dbReference>
<dbReference type="PROSITE" id="PS50188">
    <property type="entry name" value="B302_SPRY"/>
    <property type="match status" value="1"/>
</dbReference>
<dbReference type="Proteomes" id="UP000472265">
    <property type="component" value="Chromosome 8"/>
</dbReference>
<evidence type="ECO:0000259" key="10">
    <source>
        <dbReference type="PROSITE" id="PS50188"/>
    </source>
</evidence>
<evidence type="ECO:0000256" key="7">
    <source>
        <dbReference type="SAM" id="Coils"/>
    </source>
</evidence>
<gene>
    <name evidence="11" type="primary">LOC115587329</name>
</gene>
<evidence type="ECO:0000256" key="6">
    <source>
        <dbReference type="PROSITE-ProRule" id="PRU00024"/>
    </source>
</evidence>
<evidence type="ECO:0000256" key="4">
    <source>
        <dbReference type="ARBA" id="ARBA00022833"/>
    </source>
</evidence>
<dbReference type="Ensembl" id="ENSSAUT00010025889.1">
    <property type="protein sequence ID" value="ENSSAUP00010024512.1"/>
    <property type="gene ID" value="ENSSAUG00010010732.1"/>
</dbReference>
<protein>
    <submittedName>
        <fullName evidence="11">Zinc finger protein RFP-like</fullName>
    </submittedName>
</protein>
<keyword evidence="1" id="KW-0399">Innate immunity</keyword>
<dbReference type="InterPro" id="IPR027370">
    <property type="entry name" value="Znf-RING_euk"/>
</dbReference>
<dbReference type="SUPFAM" id="SSF49899">
    <property type="entry name" value="Concanavalin A-like lectins/glucanases"/>
    <property type="match status" value="1"/>
</dbReference>
<dbReference type="PROSITE" id="PS50119">
    <property type="entry name" value="ZF_BBOX"/>
    <property type="match status" value="1"/>
</dbReference>
<dbReference type="PROSITE" id="PS00518">
    <property type="entry name" value="ZF_RING_1"/>
    <property type="match status" value="1"/>
</dbReference>
<dbReference type="GO" id="GO:0045087">
    <property type="term" value="P:innate immune response"/>
    <property type="evidence" value="ECO:0007669"/>
    <property type="project" value="UniProtKB-KW"/>
</dbReference>
<evidence type="ECO:0000313" key="11">
    <source>
        <dbReference type="Ensembl" id="ENSSAUP00010024512.1"/>
    </source>
</evidence>
<reference evidence="11" key="3">
    <citation type="submission" date="2025-09" db="UniProtKB">
        <authorList>
            <consortium name="Ensembl"/>
        </authorList>
    </citation>
    <scope>IDENTIFICATION</scope>
</reference>
<dbReference type="Gene3D" id="4.10.830.40">
    <property type="match status" value="1"/>
</dbReference>
<keyword evidence="4" id="KW-0862">Zinc</keyword>
<feature type="coiled-coil region" evidence="7">
    <location>
        <begin position="247"/>
        <end position="296"/>
    </location>
</feature>
<dbReference type="InterPro" id="IPR000315">
    <property type="entry name" value="Znf_B-box"/>
</dbReference>
<dbReference type="SMART" id="SM00449">
    <property type="entry name" value="SPRY"/>
    <property type="match status" value="1"/>
</dbReference>
<dbReference type="InterPro" id="IPR003877">
    <property type="entry name" value="SPRY_dom"/>
</dbReference>
<evidence type="ECO:0000259" key="8">
    <source>
        <dbReference type="PROSITE" id="PS50089"/>
    </source>
</evidence>
<dbReference type="InterPro" id="IPR043136">
    <property type="entry name" value="B30.2/SPRY_sf"/>
</dbReference>
<sequence length="572" mass="64598">MSTASCLLTEDQFLCSICLDVFTHPVSTPCGHNFCKTCITKHWDKNVKCQCPNCKKTFNTRPELLVNTFISEMAAQFRQSAQQKASSSSSEQQVSKPGEVPCDDCTGTKLKAVKSCVVCLASYCVTHLEPHLTKSGLKRHQLIDAVENLEGRMCTKHDKLLELFCKTDQMCVCMLCSDLDHKTHDVVPLKEEYEGKKADLGKTDAEIQQMIQKRRLKIEEMKRSVELSRKDADREIAAGVQVFSALKESVERSQAELIETIKEKQREKEKQAEGFIKELEQDISELEKRSSEVKKLSQSEDHLHLLQSFPSLNVRIKISEVNQKSPWKVSDLFKSLLSLNASPPTKDCTGVSVRPPSYEGTVVRAVNQLEETLSEQMKKLPELKRVQQYAVDVTLDPDTAHPDLILSDDGKQVKHGDVKQNLPDNPERFDKCPCVLAKESFSSGRFYLEVQVKEKTEWDLGVARESINRKGNIKLSPRNGYWTMCLRNKNEYYALAGPPVRLSLKCQPEKVGVFVDYEEGLVSFYDVDAAALIYSFTGYCFTQKLYPFFCPSNNDGGKNSAPLIISPVNHIE</sequence>
<dbReference type="FunFam" id="2.60.120.920:FF:000004">
    <property type="entry name" value="Butyrophilin subfamily 1 member A1"/>
    <property type="match status" value="1"/>
</dbReference>
<keyword evidence="7" id="KW-0175">Coiled coil</keyword>
<evidence type="ECO:0000256" key="3">
    <source>
        <dbReference type="ARBA" id="ARBA00022771"/>
    </source>
</evidence>
<dbReference type="GeneTree" id="ENSGT01040000240400"/>
<keyword evidence="5" id="KW-0391">Immunity</keyword>
<dbReference type="CDD" id="cd19769">
    <property type="entry name" value="Bbox2_TRIM16-like"/>
    <property type="match status" value="1"/>
</dbReference>
<dbReference type="SMART" id="SM00184">
    <property type="entry name" value="RING"/>
    <property type="match status" value="1"/>
</dbReference>
<organism evidence="11 12">
    <name type="scientific">Sparus aurata</name>
    <name type="common">Gilthead sea bream</name>
    <dbReference type="NCBI Taxonomy" id="8175"/>
    <lineage>
        <taxon>Eukaryota</taxon>
        <taxon>Metazoa</taxon>
        <taxon>Chordata</taxon>
        <taxon>Craniata</taxon>
        <taxon>Vertebrata</taxon>
        <taxon>Euteleostomi</taxon>
        <taxon>Actinopterygii</taxon>
        <taxon>Neopterygii</taxon>
        <taxon>Teleostei</taxon>
        <taxon>Neoteleostei</taxon>
        <taxon>Acanthomorphata</taxon>
        <taxon>Eupercaria</taxon>
        <taxon>Spariformes</taxon>
        <taxon>Sparidae</taxon>
        <taxon>Sparus</taxon>
    </lineage>
</organism>
<dbReference type="SMART" id="SM00336">
    <property type="entry name" value="BBOX"/>
    <property type="match status" value="1"/>
</dbReference>
<feature type="domain" description="B30.2/SPRY" evidence="10">
    <location>
        <begin position="373"/>
        <end position="568"/>
    </location>
</feature>
<reference evidence="11" key="2">
    <citation type="submission" date="2025-08" db="UniProtKB">
        <authorList>
            <consortium name="Ensembl"/>
        </authorList>
    </citation>
    <scope>IDENTIFICATION</scope>
</reference>
<dbReference type="SUPFAM" id="SSF57845">
    <property type="entry name" value="B-box zinc-binding domain"/>
    <property type="match status" value="1"/>
</dbReference>
<dbReference type="CDD" id="cd13733">
    <property type="entry name" value="SPRY_PRY_C-I_1"/>
    <property type="match status" value="1"/>
</dbReference>
<dbReference type="InterPro" id="IPR001870">
    <property type="entry name" value="B30.2/SPRY"/>
</dbReference>
<keyword evidence="12" id="KW-1185">Reference proteome</keyword>
<feature type="domain" description="B box-type" evidence="9">
    <location>
        <begin position="149"/>
        <end position="189"/>
    </location>
</feature>
<dbReference type="Gene3D" id="3.30.40.10">
    <property type="entry name" value="Zinc/RING finger domain, C3HC4 (zinc finger)"/>
    <property type="match status" value="1"/>
</dbReference>
<dbReference type="SMART" id="SM00589">
    <property type="entry name" value="PRY"/>
    <property type="match status" value="1"/>
</dbReference>
<dbReference type="InterPro" id="IPR006574">
    <property type="entry name" value="PRY"/>
</dbReference>
<evidence type="ECO:0000259" key="9">
    <source>
        <dbReference type="PROSITE" id="PS50119"/>
    </source>
</evidence>
<dbReference type="OrthoDB" id="5977875at2759"/>
<reference evidence="11" key="1">
    <citation type="submission" date="2021-04" db="EMBL/GenBank/DDBJ databases">
        <authorList>
            <consortium name="Wellcome Sanger Institute Data Sharing"/>
        </authorList>
    </citation>
    <scope>NUCLEOTIDE SEQUENCE [LARGE SCALE GENOMIC DNA]</scope>
</reference>
<dbReference type="Pfam" id="PF25600">
    <property type="entry name" value="TRIM_CC"/>
    <property type="match status" value="1"/>
</dbReference>
<dbReference type="InterPro" id="IPR003879">
    <property type="entry name" value="Butyrophylin_SPRY"/>
</dbReference>
<dbReference type="PANTHER" id="PTHR25465">
    <property type="entry name" value="B-BOX DOMAIN CONTAINING"/>
    <property type="match status" value="1"/>
</dbReference>
<dbReference type="InterPro" id="IPR001841">
    <property type="entry name" value="Znf_RING"/>
</dbReference>
<dbReference type="Pfam" id="PF13445">
    <property type="entry name" value="zf-RING_UBOX"/>
    <property type="match status" value="1"/>
</dbReference>
<dbReference type="PROSITE" id="PS50089">
    <property type="entry name" value="ZF_RING_2"/>
    <property type="match status" value="1"/>
</dbReference>
<dbReference type="PRINTS" id="PR01407">
    <property type="entry name" value="BUTYPHLNCDUF"/>
</dbReference>
<evidence type="ECO:0000256" key="1">
    <source>
        <dbReference type="ARBA" id="ARBA00022588"/>
    </source>
</evidence>
<dbReference type="GeneID" id="115587329"/>
<dbReference type="SUPFAM" id="SSF57850">
    <property type="entry name" value="RING/U-box"/>
    <property type="match status" value="1"/>
</dbReference>
<dbReference type="InterPro" id="IPR013320">
    <property type="entry name" value="ConA-like_dom_sf"/>
</dbReference>
<dbReference type="InterPro" id="IPR051051">
    <property type="entry name" value="E3_ubiq-ligase_TRIM/RNF"/>
</dbReference>
<dbReference type="Gene3D" id="2.60.120.920">
    <property type="match status" value="1"/>
</dbReference>
<dbReference type="Pfam" id="PF00643">
    <property type="entry name" value="zf-B_box"/>
    <property type="match status" value="1"/>
</dbReference>
<accession>A0A671VFH7</accession>
<dbReference type="InParanoid" id="A0A671VFH7"/>
<keyword evidence="3 6" id="KW-0863">Zinc-finger</keyword>
<dbReference type="Pfam" id="PF00622">
    <property type="entry name" value="SPRY"/>
    <property type="match status" value="1"/>
</dbReference>
<dbReference type="PANTHER" id="PTHR25465:SF32">
    <property type="entry name" value="BLOODTHIRSTY-RELATED GENE FAMILY, MEMBER 16 ISOFORM X1-RELATED"/>
    <property type="match status" value="1"/>
</dbReference>
<dbReference type="GO" id="GO:0008270">
    <property type="term" value="F:zinc ion binding"/>
    <property type="evidence" value="ECO:0007669"/>
    <property type="project" value="UniProtKB-KW"/>
</dbReference>
<evidence type="ECO:0000313" key="12">
    <source>
        <dbReference type="Proteomes" id="UP000472265"/>
    </source>
</evidence>
<dbReference type="Gene3D" id="3.30.160.60">
    <property type="entry name" value="Classic Zinc Finger"/>
    <property type="match status" value="1"/>
</dbReference>
<keyword evidence="2" id="KW-0479">Metal-binding</keyword>
<dbReference type="Pfam" id="PF13765">
    <property type="entry name" value="PRY"/>
    <property type="match status" value="1"/>
</dbReference>
<proteinExistence type="predicted"/>
<evidence type="ECO:0000256" key="5">
    <source>
        <dbReference type="ARBA" id="ARBA00022859"/>
    </source>
</evidence>
<dbReference type="InterPro" id="IPR017907">
    <property type="entry name" value="Znf_RING_CS"/>
</dbReference>
<name>A0A671VFH7_SPAAU</name>
<feature type="domain" description="RING-type" evidence="8">
    <location>
        <begin position="15"/>
        <end position="55"/>
    </location>
</feature>
<dbReference type="InterPro" id="IPR013083">
    <property type="entry name" value="Znf_RING/FYVE/PHD"/>
</dbReference>